<dbReference type="GO" id="GO:0008168">
    <property type="term" value="F:methyltransferase activity"/>
    <property type="evidence" value="ECO:0007669"/>
    <property type="project" value="UniProtKB-KW"/>
</dbReference>
<comment type="caution">
    <text evidence="1">The sequence shown here is derived from an EMBL/GenBank/DDBJ whole genome shotgun (WGS) entry which is preliminary data.</text>
</comment>
<dbReference type="CDD" id="cd02440">
    <property type="entry name" value="AdoMet_MTases"/>
    <property type="match status" value="1"/>
</dbReference>
<dbReference type="Gene3D" id="3.40.50.150">
    <property type="entry name" value="Vaccinia Virus protein VP39"/>
    <property type="match status" value="1"/>
</dbReference>
<reference evidence="1 2" key="1">
    <citation type="submission" date="2019-10" db="EMBL/GenBank/DDBJ databases">
        <title>Taxonomy of Antarctic Massilia spp.: description of Massilia rubra sp. nov., Massilia aquatica sp. nov., Massilia mucilaginosa sp. nov., Massilia frigida sp. nov. isolated from streams, lakes and regoliths.</title>
        <authorList>
            <person name="Holochova P."/>
            <person name="Sedlacek I."/>
            <person name="Kralova S."/>
            <person name="Maslanova I."/>
            <person name="Busse H.-J."/>
            <person name="Stankova E."/>
            <person name="Vrbovska V."/>
            <person name="Kovarovic V."/>
            <person name="Bartak M."/>
            <person name="Svec P."/>
            <person name="Pantucek R."/>
        </authorList>
    </citation>
    <scope>NUCLEOTIDE SEQUENCE [LARGE SCALE GENOMIC DNA]</scope>
    <source>
        <strain evidence="1 2">CCM 8694</strain>
    </source>
</reference>
<dbReference type="EMBL" id="WHJF01000145">
    <property type="protein sequence ID" value="NHZ66562.1"/>
    <property type="molecule type" value="Genomic_DNA"/>
</dbReference>
<keyword evidence="1" id="KW-0489">Methyltransferase</keyword>
<protein>
    <submittedName>
        <fullName evidence="1">Methyltransferase domain-containing protein</fullName>
    </submittedName>
</protein>
<organism evidence="1 2">
    <name type="scientific">Massilia genomosp. 1</name>
    <dbReference type="NCBI Taxonomy" id="2609280"/>
    <lineage>
        <taxon>Bacteria</taxon>
        <taxon>Pseudomonadati</taxon>
        <taxon>Pseudomonadota</taxon>
        <taxon>Betaproteobacteria</taxon>
        <taxon>Burkholderiales</taxon>
        <taxon>Oxalobacteraceae</taxon>
        <taxon>Telluria group</taxon>
        <taxon>Massilia</taxon>
    </lineage>
</organism>
<keyword evidence="1" id="KW-0808">Transferase</keyword>
<keyword evidence="2" id="KW-1185">Reference proteome</keyword>
<dbReference type="RefSeq" id="WP_167240432.1">
    <property type="nucleotide sequence ID" value="NZ_WHJF01000145.1"/>
</dbReference>
<accession>A0ABX0N3X9</accession>
<name>A0ABX0N3X9_9BURK</name>
<gene>
    <name evidence="1" type="ORF">F1735_30450</name>
</gene>
<proteinExistence type="predicted"/>
<dbReference type="Proteomes" id="UP000610594">
    <property type="component" value="Unassembled WGS sequence"/>
</dbReference>
<evidence type="ECO:0000313" key="1">
    <source>
        <dbReference type="EMBL" id="NHZ66562.1"/>
    </source>
</evidence>
<dbReference type="Pfam" id="PF13489">
    <property type="entry name" value="Methyltransf_23"/>
    <property type="match status" value="1"/>
</dbReference>
<sequence length="228" mass="24187">MKPLSDQKIIDSWMKNSAPWTDAVRSGAIASRTLATNQAIIDAVRRRVPATGIDIGCGEGWLVRALDGVAMTGVDVVPALIEQARRAGQGDYRVLSYQDIAAGKLAMHADVAVCNFSLLGKESVDGLVRAAPSFLTPGGALIVQTMHPLAAGAAADYQDGWRAGSWAGFSDAFSDPAPWYFRTLASWLSLFRDSGLALADLREPAHPESGVPLSLIMVGENRRPPAAS</sequence>
<dbReference type="GO" id="GO:0032259">
    <property type="term" value="P:methylation"/>
    <property type="evidence" value="ECO:0007669"/>
    <property type="project" value="UniProtKB-KW"/>
</dbReference>
<dbReference type="SUPFAM" id="SSF53335">
    <property type="entry name" value="S-adenosyl-L-methionine-dependent methyltransferases"/>
    <property type="match status" value="1"/>
</dbReference>
<evidence type="ECO:0000313" key="2">
    <source>
        <dbReference type="Proteomes" id="UP000610594"/>
    </source>
</evidence>
<dbReference type="InterPro" id="IPR029063">
    <property type="entry name" value="SAM-dependent_MTases_sf"/>
</dbReference>